<organism evidence="3">
    <name type="scientific">Arthroderma gypseum (strain ATCC MYA-4604 / CBS 118893)</name>
    <name type="common">Microsporum gypseum</name>
    <dbReference type="NCBI Taxonomy" id="535722"/>
    <lineage>
        <taxon>Eukaryota</taxon>
        <taxon>Fungi</taxon>
        <taxon>Dikarya</taxon>
        <taxon>Ascomycota</taxon>
        <taxon>Pezizomycotina</taxon>
        <taxon>Eurotiomycetes</taxon>
        <taxon>Eurotiomycetidae</taxon>
        <taxon>Onygenales</taxon>
        <taxon>Arthrodermataceae</taxon>
        <taxon>Nannizzia</taxon>
    </lineage>
</organism>
<dbReference type="STRING" id="535722.E4UU38"/>
<dbReference type="Proteomes" id="UP000002669">
    <property type="component" value="Unassembled WGS sequence"/>
</dbReference>
<protein>
    <submittedName>
        <fullName evidence="2">Uncharacterized protein</fullName>
    </submittedName>
</protein>
<dbReference type="InParanoid" id="E4UU38"/>
<feature type="region of interest" description="Disordered" evidence="1">
    <location>
        <begin position="172"/>
        <end position="220"/>
    </location>
</feature>
<dbReference type="eggNOG" id="ENOG502ST92">
    <property type="taxonomic scope" value="Eukaryota"/>
</dbReference>
<name>E4UU38_ARTGP</name>
<proteinExistence type="predicted"/>
<keyword evidence="3" id="KW-1185">Reference proteome</keyword>
<evidence type="ECO:0000313" key="3">
    <source>
        <dbReference type="Proteomes" id="UP000002669"/>
    </source>
</evidence>
<dbReference type="GeneID" id="10029752"/>
<dbReference type="EMBL" id="DS989824">
    <property type="protein sequence ID" value="EFR01628.1"/>
    <property type="molecule type" value="Genomic_DNA"/>
</dbReference>
<evidence type="ECO:0000313" key="2">
    <source>
        <dbReference type="EMBL" id="EFR01628.1"/>
    </source>
</evidence>
<dbReference type="HOGENOM" id="CLU_1255690_0_0_1"/>
<gene>
    <name evidence="2" type="ORF">MGYG_04631</name>
</gene>
<accession>E4UU38</accession>
<dbReference type="VEuPathDB" id="FungiDB:MGYG_04631"/>
<reference evidence="3" key="1">
    <citation type="journal article" date="2012" name="MBio">
        <title>Comparative genome analysis of Trichophyton rubrum and related dermatophytes reveals candidate genes involved in infection.</title>
        <authorList>
            <person name="Martinez D.A."/>
            <person name="Oliver B.G."/>
            <person name="Graeser Y."/>
            <person name="Goldberg J.M."/>
            <person name="Li W."/>
            <person name="Martinez-Rossi N.M."/>
            <person name="Monod M."/>
            <person name="Shelest E."/>
            <person name="Barton R.C."/>
            <person name="Birch E."/>
            <person name="Brakhage A.A."/>
            <person name="Chen Z."/>
            <person name="Gurr S.J."/>
            <person name="Heiman D."/>
            <person name="Heitman J."/>
            <person name="Kosti I."/>
            <person name="Rossi A."/>
            <person name="Saif S."/>
            <person name="Samalova M."/>
            <person name="Saunders C.W."/>
            <person name="Shea T."/>
            <person name="Summerbell R.C."/>
            <person name="Xu J."/>
            <person name="Young S."/>
            <person name="Zeng Q."/>
            <person name="Birren B.W."/>
            <person name="Cuomo C.A."/>
            <person name="White T.C."/>
        </authorList>
    </citation>
    <scope>NUCLEOTIDE SEQUENCE [LARGE SCALE GENOMIC DNA]</scope>
    <source>
        <strain evidence="3">ATCC MYA-4604 / CBS 118893</strain>
    </source>
</reference>
<dbReference type="AlphaFoldDB" id="E4UU38"/>
<dbReference type="RefSeq" id="XP_003174458.1">
    <property type="nucleotide sequence ID" value="XM_003174410.1"/>
</dbReference>
<evidence type="ECO:0000256" key="1">
    <source>
        <dbReference type="SAM" id="MobiDB-lite"/>
    </source>
</evidence>
<sequence>MGDGERVILNVPSRSPYPTATIKLLAALPKLEALELRLLQPKPKLIEIKREHRYILARGLEALSFSSLKSLCIYYEYPEPYNHHFLPGNLHEPRTSPVDSLNIALHKLSQIAPLTILKLTGGWVVSPELFWPIESESTPFWPTLEYLEIEPSIVTPDGKYYYTGDPDSIPIDPQDLNYGLTDPSSDEELSSNKEYIGVSITSSKRQERDKRLNGLVPQHI</sequence>
<dbReference type="OrthoDB" id="5333491at2759"/>